<dbReference type="KEGG" id="nre:BES08_25850"/>
<organism evidence="3 4">
    <name type="scientific">Novosphingobium resinovorum</name>
    <dbReference type="NCBI Taxonomy" id="158500"/>
    <lineage>
        <taxon>Bacteria</taxon>
        <taxon>Pseudomonadati</taxon>
        <taxon>Pseudomonadota</taxon>
        <taxon>Alphaproteobacteria</taxon>
        <taxon>Sphingomonadales</taxon>
        <taxon>Sphingomonadaceae</taxon>
        <taxon>Novosphingobium</taxon>
    </lineage>
</organism>
<evidence type="ECO:0000256" key="2">
    <source>
        <dbReference type="SAM" id="MobiDB-lite"/>
    </source>
</evidence>
<dbReference type="InterPro" id="IPR008807">
    <property type="entry name" value="ROS_MUCR"/>
</dbReference>
<keyword evidence="4" id="KW-1185">Reference proteome</keyword>
<dbReference type="Proteomes" id="UP000094626">
    <property type="component" value="Plasmid pSA2"/>
</dbReference>
<evidence type="ECO:0000313" key="3">
    <source>
        <dbReference type="EMBL" id="AOR80319.1"/>
    </source>
</evidence>
<dbReference type="Pfam" id="PF05443">
    <property type="entry name" value="ROS_MUCR"/>
    <property type="match status" value="1"/>
</dbReference>
<keyword evidence="3" id="KW-0614">Plasmid</keyword>
<evidence type="ECO:0000256" key="1">
    <source>
        <dbReference type="ARBA" id="ARBA00007031"/>
    </source>
</evidence>
<dbReference type="RefSeq" id="WP_069709722.1">
    <property type="nucleotide sequence ID" value="NZ_CP017077.1"/>
</dbReference>
<comment type="similarity">
    <text evidence="1">Belongs to the ros/MucR family.</text>
</comment>
<dbReference type="GO" id="GO:0008270">
    <property type="term" value="F:zinc ion binding"/>
    <property type="evidence" value="ECO:0007669"/>
    <property type="project" value="InterPro"/>
</dbReference>
<name>A0A1D8ADY6_9SPHN</name>
<protein>
    <recommendedName>
        <fullName evidence="5">MucR family transcriptional regulator</fullName>
    </recommendedName>
</protein>
<dbReference type="Gene3D" id="1.10.10.1550">
    <property type="entry name" value="ROS/MUCR transcriptional regulator protein"/>
    <property type="match status" value="1"/>
</dbReference>
<evidence type="ECO:0008006" key="5">
    <source>
        <dbReference type="Google" id="ProtNLM"/>
    </source>
</evidence>
<feature type="compositionally biased region" description="Low complexity" evidence="2">
    <location>
        <begin position="154"/>
        <end position="171"/>
    </location>
</feature>
<feature type="compositionally biased region" description="Low complexity" evidence="2">
    <location>
        <begin position="257"/>
        <end position="271"/>
    </location>
</feature>
<dbReference type="EMBL" id="CP017077">
    <property type="protein sequence ID" value="AOR80319.1"/>
    <property type="molecule type" value="Genomic_DNA"/>
</dbReference>
<proteinExistence type="inferred from homology"/>
<evidence type="ECO:0000313" key="4">
    <source>
        <dbReference type="Proteomes" id="UP000094626"/>
    </source>
</evidence>
<dbReference type="GO" id="GO:0003677">
    <property type="term" value="F:DNA binding"/>
    <property type="evidence" value="ECO:0007669"/>
    <property type="project" value="InterPro"/>
</dbReference>
<dbReference type="AlphaFoldDB" id="A0A1D8ADY6"/>
<dbReference type="GO" id="GO:0006355">
    <property type="term" value="P:regulation of DNA-templated transcription"/>
    <property type="evidence" value="ECO:0007669"/>
    <property type="project" value="InterPro"/>
</dbReference>
<gene>
    <name evidence="3" type="ORF">BES08_25850</name>
</gene>
<dbReference type="OrthoDB" id="9809693at2"/>
<feature type="compositionally biased region" description="Basic and acidic residues" evidence="2">
    <location>
        <begin position="213"/>
        <end position="230"/>
    </location>
</feature>
<dbReference type="InterPro" id="IPR041920">
    <property type="entry name" value="ROS/MUCR_sf"/>
</dbReference>
<accession>A0A1D8ADY6</accession>
<geneLocation type="plasmid" evidence="3 4">
    <name>pSA2</name>
</geneLocation>
<reference evidence="4" key="1">
    <citation type="journal article" date="2017" name="J. Biotechnol.">
        <title>Complete genome sequence of Novosphingobium resinovorum SA1, a versatile xenobiotic-degrading bacterium capable of utilizing sulfanilic acid.</title>
        <authorList>
            <person name="Hegedus B."/>
            <person name="Kos P.B."/>
            <person name="Balint B."/>
            <person name="Maroti G."/>
            <person name="Gan H.M."/>
            <person name="Perei K."/>
            <person name="Rakhely G."/>
        </authorList>
    </citation>
    <scope>NUCLEOTIDE SEQUENCE [LARGE SCALE GENOMIC DNA]</scope>
    <source>
        <strain evidence="4">SA1</strain>
    </source>
</reference>
<feature type="region of interest" description="Disordered" evidence="2">
    <location>
        <begin position="152"/>
        <end position="339"/>
    </location>
</feature>
<sequence>MAEPENPADVTALTVQLLSAYLTNNTVASENLADLIRTTRAALTHDAADSAPAEEPEVHTPAVSVRKSISSPEYLISLIDGKRYKTLKRHLAANGLTPETYRERYKLPANYPMVAPDFAAKRRAIAEQIGLGNRPKTASAVGNAEPVAAPLAGASTEPAAESKPSAAEIPAVKSPIARKGAPKSPEPAGKAKRKAATKPVKAKDNAPVAAAAEDDKVASAEPVAPKEKGKLKGSPTSASVDAAVPRKKRAARKDATADVAPAPIAEAIPAGASPPAPTPVRKPRGKLGLFGKGQAKPGDSDPAAEGQLPSEPVQAANPTKAPRGKRMARAPKATPSNAG</sequence>